<evidence type="ECO:0000256" key="5">
    <source>
        <dbReference type="SAM" id="Coils"/>
    </source>
</evidence>
<proteinExistence type="predicted"/>
<dbReference type="NCBIfam" id="NF040483">
    <property type="entry name" value="serum_opaci_fac"/>
    <property type="match status" value="1"/>
</dbReference>
<feature type="signal peptide" evidence="7">
    <location>
        <begin position="1"/>
        <end position="29"/>
    </location>
</feature>
<dbReference type="EMBL" id="AB627015">
    <property type="protein sequence ID" value="BAK19916.1"/>
    <property type="molecule type" value="Genomic_DNA"/>
</dbReference>
<dbReference type="Pfam" id="PF00746">
    <property type="entry name" value="Gram_pos_anchor"/>
    <property type="match status" value="1"/>
</dbReference>
<dbReference type="AlphaFoldDB" id="F2ZBU8"/>
<dbReference type="Pfam" id="PF00092">
    <property type="entry name" value="VWA"/>
    <property type="match status" value="1"/>
</dbReference>
<feature type="region of interest" description="Disordered" evidence="6">
    <location>
        <begin position="37"/>
        <end position="114"/>
    </location>
</feature>
<evidence type="ECO:0000256" key="7">
    <source>
        <dbReference type="SAM" id="SignalP"/>
    </source>
</evidence>
<dbReference type="CDD" id="cd00198">
    <property type="entry name" value="vWFA"/>
    <property type="match status" value="1"/>
</dbReference>
<dbReference type="InterPro" id="IPR002035">
    <property type="entry name" value="VWF_A"/>
</dbReference>
<organism evidence="10">
    <name type="scientific">Streptococcus dysgalactiae</name>
    <dbReference type="NCBI Taxonomy" id="1334"/>
    <lineage>
        <taxon>Bacteria</taxon>
        <taxon>Bacillati</taxon>
        <taxon>Bacillota</taxon>
        <taxon>Bacilli</taxon>
        <taxon>Lactobacillales</taxon>
        <taxon>Streptococcaceae</taxon>
        <taxon>Streptococcus</taxon>
    </lineage>
</organism>
<protein>
    <submittedName>
        <fullName evidence="10">Serum opacity factor</fullName>
    </submittedName>
</protein>
<evidence type="ECO:0000259" key="9">
    <source>
        <dbReference type="PROSITE" id="PS50847"/>
    </source>
</evidence>
<dbReference type="PROSITE" id="PS50847">
    <property type="entry name" value="GRAM_POS_ANCHORING"/>
    <property type="match status" value="1"/>
</dbReference>
<feature type="domain" description="VWFA" evidence="8">
    <location>
        <begin position="190"/>
        <end position="423"/>
    </location>
</feature>
<feature type="coiled-coil region" evidence="5">
    <location>
        <begin position="123"/>
        <end position="157"/>
    </location>
</feature>
<evidence type="ECO:0000259" key="8">
    <source>
        <dbReference type="PROSITE" id="PS50234"/>
    </source>
</evidence>
<dbReference type="Gene3D" id="3.40.50.410">
    <property type="entry name" value="von Willebrand factor, type A domain"/>
    <property type="match status" value="1"/>
</dbReference>
<name>F2ZBU8_STRDY</name>
<keyword evidence="4" id="KW-0572">Peptidoglycan-anchor</keyword>
<keyword evidence="5" id="KW-0175">Coiled coil</keyword>
<keyword evidence="1" id="KW-0134">Cell wall</keyword>
<dbReference type="InterPro" id="IPR036465">
    <property type="entry name" value="vWFA_dom_sf"/>
</dbReference>
<dbReference type="InterPro" id="IPR019931">
    <property type="entry name" value="LPXTG_anchor"/>
</dbReference>
<evidence type="ECO:0000256" key="3">
    <source>
        <dbReference type="ARBA" id="ARBA00022729"/>
    </source>
</evidence>
<dbReference type="Pfam" id="PF02986">
    <property type="entry name" value="Fn_bind"/>
    <property type="match status" value="4"/>
</dbReference>
<evidence type="ECO:0000256" key="1">
    <source>
        <dbReference type="ARBA" id="ARBA00022512"/>
    </source>
</evidence>
<feature type="domain" description="Gram-positive cocci surface proteins LPxTG" evidence="9">
    <location>
        <begin position="951"/>
        <end position="988"/>
    </location>
</feature>
<feature type="compositionally biased region" description="Basic and acidic residues" evidence="6">
    <location>
        <begin position="61"/>
        <end position="75"/>
    </location>
</feature>
<evidence type="ECO:0000256" key="6">
    <source>
        <dbReference type="SAM" id="MobiDB-lite"/>
    </source>
</evidence>
<sequence>MSNCKYKLRKLSVGLVSVGTMFTTTTVLANEVPQPTATVSPVAVESSSEEVDTSESVTTSEIEKVLDTKNVHSEPKSITTNVESEQTFEATADSQEESASLQPKSRSKRSTDLVSQQPQLMEIEKLTVDNEKTEVNIKDEKDDSKKLIKNRDGEQREIVDISREVKVDESKNELEVTLTVTPKEIDRGAEVIVLLDTSKKMTEEDFNTAKENIKKLVTTLTSNSTTEAPNHNSRNSVRLIDFYRHIGEPVELTEANADEKLTQVRQKAIDDYNGWGVDLQGAIHKAREIFSKEKNSGKRQHIVLFSQGEATFSYDIKDKNKLSKTTVKEPVTSSNPLLPWPFYFDSTTNTANLVKDGEKIKNFLKKLGINRYEDLLDGLASNGNTFLSFGSDLLGTNNPLDYITLSDLDTKKLTEENFDYSKILGEGYNFRSYYTRESSEVPLKNIVRAAVRSKIEKLKKKVEAEAGWLDVLGITKWSNSISKALGFDQLEEQMINKVIDYLFYKRNYVYYNHNLSAQAEAKMARDEGIVFYAFDVTDPTKLPKAAKYNNHSKEYTEYLKKKEEEAKALYKKRNDEFDKYLKAMSDGQDFLKYVEDKDKFKDILEEVTVTETFEDKVTVAEPSHYKDSNGDKQSVKHTSSSWFFSSTKESLTWTISKDELKKAFENEKPLTLTYKLKVNQVKFKEALSKARKKRSAATKSDDLLTESIISNKISYKINKKQANGKKLDDVKLTYGKEMVPVPEIDGEVIQPQIPQLPELPPVIEHGPNFDFTEDTVNQLPLEHGHYEPNTTITLTEDTKPEKIDTIIGGNVIDFTEDSITHNQYTESGHNSTNENQEIIEDTKPESDTISISGQSDPIEITEDTLSNQSGHSNDDTTIEDTKQPEVIMSGQANIVDMVEETQPGMSGFNESTVIEENTRPKLQFHFDNEEPNPAINKAISQTPIARVDNNLPQTGDKDKSEAFFTITALTVIGAAGLLSKKDRKNQID</sequence>
<evidence type="ECO:0000256" key="2">
    <source>
        <dbReference type="ARBA" id="ARBA00022525"/>
    </source>
</evidence>
<keyword evidence="2" id="KW-0964">Secreted</keyword>
<dbReference type="SUPFAM" id="SSF53300">
    <property type="entry name" value="vWA-like"/>
    <property type="match status" value="1"/>
</dbReference>
<accession>F2ZBU8</accession>
<evidence type="ECO:0000313" key="10">
    <source>
        <dbReference type="EMBL" id="BAK19916.1"/>
    </source>
</evidence>
<dbReference type="PROSITE" id="PS50234">
    <property type="entry name" value="VWFA"/>
    <property type="match status" value="1"/>
</dbReference>
<feature type="compositionally biased region" description="Polar residues" evidence="6">
    <location>
        <begin position="76"/>
        <end position="104"/>
    </location>
</feature>
<gene>
    <name evidence="10" type="primary">sof</name>
</gene>
<feature type="compositionally biased region" description="Low complexity" evidence="6">
    <location>
        <begin position="37"/>
        <end position="46"/>
    </location>
</feature>
<keyword evidence="3 7" id="KW-0732">Signal</keyword>
<dbReference type="SMART" id="SM00327">
    <property type="entry name" value="VWA"/>
    <property type="match status" value="1"/>
</dbReference>
<feature type="chain" id="PRO_5003293808" evidence="7">
    <location>
        <begin position="30"/>
        <end position="988"/>
    </location>
</feature>
<evidence type="ECO:0000256" key="4">
    <source>
        <dbReference type="ARBA" id="ARBA00023088"/>
    </source>
</evidence>
<reference evidence="10" key="1">
    <citation type="journal article" date="2011" name="FEMS Microbiol. Lett.">
        <title>Cloning and expression of serum opacity factor in fish pathogenic Streptococcus dysgalactiae and its application to discriminate between fish and mammalian isolates.</title>
        <authorList>
            <person name="Nishiki I."/>
            <person name="Horikiri Y."/>
            <person name="Itami T."/>
            <person name="Yoshida T."/>
        </authorList>
    </citation>
    <scope>NUCLEOTIDE SEQUENCE</scope>
    <source>
        <strain evidence="10">12-06</strain>
    </source>
</reference>
<dbReference type="InterPro" id="IPR004237">
    <property type="entry name" value="Fibron_repeat-bd"/>
</dbReference>